<name>A0A100WAF9_MYCCR</name>
<dbReference type="Proteomes" id="UP000069443">
    <property type="component" value="Unassembled WGS sequence"/>
</dbReference>
<sequence length="54" mass="6118">MTTGPRPEDIWTVTAIQEHDDGSRTLTMRNNRGNTRTENYPLGSTLTVIRRTEG</sequence>
<dbReference type="STRING" id="228230.RMCC_1377"/>
<organism evidence="1 2">
    <name type="scientific">Mycolicibacterium canariasense</name>
    <name type="common">Mycobacterium canariasense</name>
    <dbReference type="NCBI Taxonomy" id="228230"/>
    <lineage>
        <taxon>Bacteria</taxon>
        <taxon>Bacillati</taxon>
        <taxon>Actinomycetota</taxon>
        <taxon>Actinomycetes</taxon>
        <taxon>Mycobacteriales</taxon>
        <taxon>Mycobacteriaceae</taxon>
        <taxon>Mycolicibacterium</taxon>
    </lineage>
</organism>
<proteinExistence type="predicted"/>
<reference evidence="2" key="1">
    <citation type="journal article" date="2016" name="Genome Announc.">
        <title>Draft Genome Sequences of Five Rapidly Growing Mycobacterium Species, M. thermoresistibile, M. fortuitum subsp. acetamidolyticum, M. canariasense, M. brisbanense, and M. novocastrense.</title>
        <authorList>
            <person name="Katahira K."/>
            <person name="Ogura Y."/>
            <person name="Gotoh Y."/>
            <person name="Hayashi T."/>
        </authorList>
    </citation>
    <scope>NUCLEOTIDE SEQUENCE [LARGE SCALE GENOMIC DNA]</scope>
    <source>
        <strain evidence="2">JCM15298</strain>
    </source>
</reference>
<dbReference type="RefSeq" id="WP_165605289.1">
    <property type="nucleotide sequence ID" value="NZ_BCSY01000035.1"/>
</dbReference>
<keyword evidence="1" id="KW-0240">DNA-directed RNA polymerase</keyword>
<dbReference type="AlphaFoldDB" id="A0A100WAF9"/>
<gene>
    <name evidence="1" type="primary">rpoC</name>
    <name evidence="1" type="ORF">RMCC_1377</name>
</gene>
<evidence type="ECO:0000313" key="2">
    <source>
        <dbReference type="Proteomes" id="UP000069443"/>
    </source>
</evidence>
<protein>
    <submittedName>
        <fullName evidence="1">DNA-directed RNA polymerase subunit beta</fullName>
    </submittedName>
</protein>
<evidence type="ECO:0000313" key="1">
    <source>
        <dbReference type="EMBL" id="GAS94411.1"/>
    </source>
</evidence>
<keyword evidence="2" id="KW-1185">Reference proteome</keyword>
<reference evidence="2" key="2">
    <citation type="submission" date="2016-02" db="EMBL/GenBank/DDBJ databases">
        <title>Draft genome sequence of five rapidly growing Mycobacterium species.</title>
        <authorList>
            <person name="Katahira K."/>
            <person name="Gotou Y."/>
            <person name="Iida K."/>
            <person name="Ogura Y."/>
            <person name="Hayashi T."/>
        </authorList>
    </citation>
    <scope>NUCLEOTIDE SEQUENCE [LARGE SCALE GENOMIC DNA]</scope>
    <source>
        <strain evidence="2">JCM15298</strain>
    </source>
</reference>
<keyword evidence="1" id="KW-0804">Transcription</keyword>
<dbReference type="EMBL" id="BCSY01000035">
    <property type="protein sequence ID" value="GAS94411.1"/>
    <property type="molecule type" value="Genomic_DNA"/>
</dbReference>
<accession>A0A100WAF9</accession>
<comment type="caution">
    <text evidence="1">The sequence shown here is derived from an EMBL/GenBank/DDBJ whole genome shotgun (WGS) entry which is preliminary data.</text>
</comment>
<dbReference type="GO" id="GO:0000428">
    <property type="term" value="C:DNA-directed RNA polymerase complex"/>
    <property type="evidence" value="ECO:0007669"/>
    <property type="project" value="UniProtKB-KW"/>
</dbReference>